<evidence type="ECO:0000313" key="5">
    <source>
        <dbReference type="RefSeq" id="XP_018009402.1"/>
    </source>
</evidence>
<evidence type="ECO:0000256" key="3">
    <source>
        <dbReference type="SAM" id="MobiDB-lite"/>
    </source>
</evidence>
<evidence type="ECO:0000256" key="2">
    <source>
        <dbReference type="ARBA" id="ARBA00017475"/>
    </source>
</evidence>
<dbReference type="KEGG" id="hazt:108666942"/>
<accession>A0A8B7N696</accession>
<feature type="region of interest" description="Disordered" evidence="3">
    <location>
        <begin position="102"/>
        <end position="128"/>
    </location>
</feature>
<dbReference type="OrthoDB" id="20949at2759"/>
<feature type="compositionally biased region" description="Acidic residues" evidence="3">
    <location>
        <begin position="50"/>
        <end position="63"/>
    </location>
</feature>
<evidence type="ECO:0000256" key="1">
    <source>
        <dbReference type="ARBA" id="ARBA00007462"/>
    </source>
</evidence>
<keyword evidence="4" id="KW-1185">Reference proteome</keyword>
<dbReference type="AlphaFoldDB" id="A0A8B7N696"/>
<organism evidence="4 5">
    <name type="scientific">Hyalella azteca</name>
    <name type="common">Amphipod</name>
    <dbReference type="NCBI Taxonomy" id="294128"/>
    <lineage>
        <taxon>Eukaryota</taxon>
        <taxon>Metazoa</taxon>
        <taxon>Ecdysozoa</taxon>
        <taxon>Arthropoda</taxon>
        <taxon>Crustacea</taxon>
        <taxon>Multicrustacea</taxon>
        <taxon>Malacostraca</taxon>
        <taxon>Eumalacostraca</taxon>
        <taxon>Peracarida</taxon>
        <taxon>Amphipoda</taxon>
        <taxon>Senticaudata</taxon>
        <taxon>Talitrida</taxon>
        <taxon>Talitroidea</taxon>
        <taxon>Hyalellidae</taxon>
        <taxon>Hyalella</taxon>
    </lineage>
</organism>
<protein>
    <recommendedName>
        <fullName evidence="2">RRP15-like protein</fullName>
    </recommendedName>
</protein>
<feature type="region of interest" description="Disordered" evidence="3">
    <location>
        <begin position="1"/>
        <end position="82"/>
    </location>
</feature>
<feature type="compositionally biased region" description="Polar residues" evidence="3">
    <location>
        <begin position="66"/>
        <end position="77"/>
    </location>
</feature>
<gene>
    <name evidence="5" type="primary">LOC108666942</name>
</gene>
<dbReference type="Proteomes" id="UP000694843">
    <property type="component" value="Unplaced"/>
</dbReference>
<sequence>MTAVKGTRVSSEGGDITSDDNTSASEGEYEGSGEDESGSEIELNENGIESYDEVESDDNEDDSGKDVSQNSTFFTEETSIKKSQSALASVLGSLLSKNKTDKEILSKAKKDRDIPPGRKKKPQKPLEIVLSDGTISKLEDEESVPITIKKEHDQLRPLSKKRKADTLYRTAQEDVNVVKEKKLRSLATKGVVQLFNTLEQYRQEKKGAFTQEKKRTTQVSEMSAITSGNSGLIDFLSKKTMGGERKLFGEVKDEDDDQM</sequence>
<dbReference type="Pfam" id="PF07890">
    <property type="entry name" value="Rrp15p"/>
    <property type="match status" value="1"/>
</dbReference>
<reference evidence="5" key="1">
    <citation type="submission" date="2025-08" db="UniProtKB">
        <authorList>
            <consortium name="RefSeq"/>
        </authorList>
    </citation>
    <scope>IDENTIFICATION</scope>
    <source>
        <tissue evidence="5">Whole organism</tissue>
    </source>
</reference>
<dbReference type="PANTHER" id="PTHR13245">
    <property type="entry name" value="RRP15-LIKE PROTEIN"/>
    <property type="match status" value="1"/>
</dbReference>
<name>A0A8B7N696_HYAAZ</name>
<dbReference type="GO" id="GO:0000470">
    <property type="term" value="P:maturation of LSU-rRNA"/>
    <property type="evidence" value="ECO:0007669"/>
    <property type="project" value="TreeGrafter"/>
</dbReference>
<feature type="compositionally biased region" description="Basic and acidic residues" evidence="3">
    <location>
        <begin position="102"/>
        <end position="116"/>
    </location>
</feature>
<dbReference type="GeneID" id="108666942"/>
<feature type="compositionally biased region" description="Acidic residues" evidence="3">
    <location>
        <begin position="27"/>
        <end position="43"/>
    </location>
</feature>
<dbReference type="InterPro" id="IPR012459">
    <property type="entry name" value="Rrp15"/>
</dbReference>
<proteinExistence type="inferred from homology"/>
<dbReference type="GO" id="GO:0030687">
    <property type="term" value="C:preribosome, large subunit precursor"/>
    <property type="evidence" value="ECO:0007669"/>
    <property type="project" value="TreeGrafter"/>
</dbReference>
<dbReference type="PANTHER" id="PTHR13245:SF14">
    <property type="entry name" value="RRP15-LIKE PROTEIN"/>
    <property type="match status" value="1"/>
</dbReference>
<dbReference type="GO" id="GO:0000460">
    <property type="term" value="P:maturation of 5.8S rRNA"/>
    <property type="evidence" value="ECO:0007669"/>
    <property type="project" value="TreeGrafter"/>
</dbReference>
<comment type="similarity">
    <text evidence="1">Belongs to the RRP15 family.</text>
</comment>
<dbReference type="RefSeq" id="XP_018009402.1">
    <property type="nucleotide sequence ID" value="XM_018153913.2"/>
</dbReference>
<evidence type="ECO:0000313" key="4">
    <source>
        <dbReference type="Proteomes" id="UP000694843"/>
    </source>
</evidence>